<dbReference type="OrthoDB" id="9802489at2"/>
<reference evidence="2 3" key="1">
    <citation type="submission" date="2016-10" db="EMBL/GenBank/DDBJ databases">
        <authorList>
            <person name="de Groot N.N."/>
        </authorList>
    </citation>
    <scope>NUCLEOTIDE SEQUENCE [LARGE SCALE GENOMIC DNA]</scope>
    <source>
        <strain evidence="2 3">CGMCC 4.2026</strain>
    </source>
</reference>
<accession>A0A1H8QDB4</accession>
<evidence type="ECO:0000313" key="3">
    <source>
        <dbReference type="Proteomes" id="UP000181951"/>
    </source>
</evidence>
<dbReference type="EMBL" id="FODD01000029">
    <property type="protein sequence ID" value="SEO51874.1"/>
    <property type="molecule type" value="Genomic_DNA"/>
</dbReference>
<evidence type="ECO:0000256" key="1">
    <source>
        <dbReference type="SAM" id="MobiDB-lite"/>
    </source>
</evidence>
<dbReference type="Proteomes" id="UP000181951">
    <property type="component" value="Unassembled WGS sequence"/>
</dbReference>
<proteinExistence type="predicted"/>
<evidence type="ECO:0000313" key="2">
    <source>
        <dbReference type="EMBL" id="SEO51874.1"/>
    </source>
</evidence>
<dbReference type="RefSeq" id="WP_069465322.1">
    <property type="nucleotide sequence ID" value="NZ_FODD01000029.1"/>
</dbReference>
<sequence length="95" mass="9522">MNAGAAVDWPHTAHGQAGADGPPPVDGAAMDTAAMDTAPSDRAAGYRLVMVHLDPYTGAPRALAGLRVASAVFEDAGVDPRQDTALHGSSAEVTG</sequence>
<dbReference type="STRING" id="310780.SAMN05216267_102941"/>
<gene>
    <name evidence="2" type="ORF">SAMN05216267_102941</name>
</gene>
<feature type="region of interest" description="Disordered" evidence="1">
    <location>
        <begin position="1"/>
        <end position="32"/>
    </location>
</feature>
<dbReference type="AlphaFoldDB" id="A0A1H8QDB4"/>
<organism evidence="2 3">
    <name type="scientific">Actinacidiphila rubida</name>
    <dbReference type="NCBI Taxonomy" id="310780"/>
    <lineage>
        <taxon>Bacteria</taxon>
        <taxon>Bacillati</taxon>
        <taxon>Actinomycetota</taxon>
        <taxon>Actinomycetes</taxon>
        <taxon>Kitasatosporales</taxon>
        <taxon>Streptomycetaceae</taxon>
        <taxon>Actinacidiphila</taxon>
    </lineage>
</organism>
<protein>
    <submittedName>
        <fullName evidence="2">Uncharacterized protein</fullName>
    </submittedName>
</protein>
<name>A0A1H8QDB4_9ACTN</name>
<keyword evidence="3" id="KW-1185">Reference proteome</keyword>